<dbReference type="EMBL" id="CM051396">
    <property type="protein sequence ID" value="KAJ4721862.1"/>
    <property type="molecule type" value="Genomic_DNA"/>
</dbReference>
<dbReference type="Proteomes" id="UP001164539">
    <property type="component" value="Chromosome 3"/>
</dbReference>
<organism evidence="1 2">
    <name type="scientific">Melia azedarach</name>
    <name type="common">Chinaberry tree</name>
    <dbReference type="NCBI Taxonomy" id="155640"/>
    <lineage>
        <taxon>Eukaryota</taxon>
        <taxon>Viridiplantae</taxon>
        <taxon>Streptophyta</taxon>
        <taxon>Embryophyta</taxon>
        <taxon>Tracheophyta</taxon>
        <taxon>Spermatophyta</taxon>
        <taxon>Magnoliopsida</taxon>
        <taxon>eudicotyledons</taxon>
        <taxon>Gunneridae</taxon>
        <taxon>Pentapetalae</taxon>
        <taxon>rosids</taxon>
        <taxon>malvids</taxon>
        <taxon>Sapindales</taxon>
        <taxon>Meliaceae</taxon>
        <taxon>Melia</taxon>
    </lineage>
</organism>
<gene>
    <name evidence="1" type="ORF">OWV82_005462</name>
</gene>
<evidence type="ECO:0000313" key="1">
    <source>
        <dbReference type="EMBL" id="KAJ4721862.1"/>
    </source>
</evidence>
<evidence type="ECO:0000313" key="2">
    <source>
        <dbReference type="Proteomes" id="UP001164539"/>
    </source>
</evidence>
<comment type="caution">
    <text evidence="1">The sequence shown here is derived from an EMBL/GenBank/DDBJ whole genome shotgun (WGS) entry which is preliminary data.</text>
</comment>
<keyword evidence="1" id="KW-0812">Transmembrane</keyword>
<keyword evidence="1" id="KW-0472">Membrane</keyword>
<accession>A0ACC1YF38</accession>
<reference evidence="1 2" key="1">
    <citation type="journal article" date="2023" name="Science">
        <title>Complex scaffold remodeling in plant triterpene biosynthesis.</title>
        <authorList>
            <person name="De La Pena R."/>
            <person name="Hodgson H."/>
            <person name="Liu J.C."/>
            <person name="Stephenson M.J."/>
            <person name="Martin A.C."/>
            <person name="Owen C."/>
            <person name="Harkess A."/>
            <person name="Leebens-Mack J."/>
            <person name="Jimenez L.E."/>
            <person name="Osbourn A."/>
            <person name="Sattely E.S."/>
        </authorList>
    </citation>
    <scope>NUCLEOTIDE SEQUENCE [LARGE SCALE GENOMIC DNA]</scope>
    <source>
        <strain evidence="2">cv. JPN11</strain>
        <tissue evidence="1">Leaf</tissue>
    </source>
</reference>
<sequence>MWTASCSLPSPAIVAINDKLSISQLPRARRSNFSVSVASISKPDNSDIRVSQPELSRLSSSSAVPAPPFVNAIQNPPEMALLSLLFVLSMVFPIQIFSLVSIYRIKYTSFLFWLQAIGAIFSLAVISIPTMIALKKLAVSANELSKIVSEEVPGTLSSLKLSSLEINELTQQLSNLRQKISGSQYAKKSRGNNPSSSASRNYPIVD</sequence>
<proteinExistence type="predicted"/>
<protein>
    <submittedName>
        <fullName evidence="1">Transmembrane protein</fullName>
    </submittedName>
</protein>
<keyword evidence="2" id="KW-1185">Reference proteome</keyword>
<name>A0ACC1YF38_MELAZ</name>